<dbReference type="AlphaFoldDB" id="Q4RBU6"/>
<gene>
    <name evidence="1" type="ORF">GSTENG00038991001</name>
</gene>
<dbReference type="KEGG" id="tng:GSTEN00038991G001"/>
<organism evidence="1">
    <name type="scientific">Tetraodon nigroviridis</name>
    <name type="common">Spotted green pufferfish</name>
    <name type="synonym">Chelonodon nigroviridis</name>
    <dbReference type="NCBI Taxonomy" id="99883"/>
    <lineage>
        <taxon>Eukaryota</taxon>
        <taxon>Metazoa</taxon>
        <taxon>Chordata</taxon>
        <taxon>Craniata</taxon>
        <taxon>Vertebrata</taxon>
        <taxon>Euteleostomi</taxon>
        <taxon>Actinopterygii</taxon>
        <taxon>Neopterygii</taxon>
        <taxon>Teleostei</taxon>
        <taxon>Neoteleostei</taxon>
        <taxon>Acanthomorphata</taxon>
        <taxon>Eupercaria</taxon>
        <taxon>Tetraodontiformes</taxon>
        <taxon>Tetradontoidea</taxon>
        <taxon>Tetraodontidae</taxon>
        <taxon>Tetraodon</taxon>
    </lineage>
</organism>
<dbReference type="EMBL" id="CAAE01020570">
    <property type="protein sequence ID" value="CAG14137.1"/>
    <property type="molecule type" value="Genomic_DNA"/>
</dbReference>
<proteinExistence type="predicted"/>
<accession>Q4RBU6</accession>
<reference evidence="1" key="1">
    <citation type="journal article" date="2004" name="Nature">
        <title>Genome duplication in the teleost fish Tetraodon nigroviridis reveals the early vertebrate proto-karyotype.</title>
        <authorList>
            <person name="Jaillon O."/>
            <person name="Aury J.-M."/>
            <person name="Brunet F."/>
            <person name="Petit J.-L."/>
            <person name="Stange-Thomann N."/>
            <person name="Mauceli E."/>
            <person name="Bouneau L."/>
            <person name="Fischer C."/>
            <person name="Ozouf-Costaz C."/>
            <person name="Bernot A."/>
            <person name="Nicaud S."/>
            <person name="Jaffe D."/>
            <person name="Fisher S."/>
            <person name="Lutfalla G."/>
            <person name="Dossat C."/>
            <person name="Segurens B."/>
            <person name="Dasilva C."/>
            <person name="Salanoubat M."/>
            <person name="Levy M."/>
            <person name="Boudet N."/>
            <person name="Castellano S."/>
            <person name="Anthouard V."/>
            <person name="Jubin C."/>
            <person name="Castelli V."/>
            <person name="Katinka M."/>
            <person name="Vacherie B."/>
            <person name="Biemont C."/>
            <person name="Skalli Z."/>
            <person name="Cattolico L."/>
            <person name="Poulain J."/>
            <person name="De Berardinis V."/>
            <person name="Cruaud C."/>
            <person name="Duprat S."/>
            <person name="Brottier P."/>
            <person name="Coutanceau J.-P."/>
            <person name="Gouzy J."/>
            <person name="Parra G."/>
            <person name="Lardier G."/>
            <person name="Chapple C."/>
            <person name="McKernan K.J."/>
            <person name="McEwan P."/>
            <person name="Bosak S."/>
            <person name="Kellis M."/>
            <person name="Volff J.-N."/>
            <person name="Guigo R."/>
            <person name="Zody M.C."/>
            <person name="Mesirov J."/>
            <person name="Lindblad-Toh K."/>
            <person name="Birren B."/>
            <person name="Nusbaum C."/>
            <person name="Kahn D."/>
            <person name="Robinson-Rechavi M."/>
            <person name="Laudet V."/>
            <person name="Schachter V."/>
            <person name="Quetier F."/>
            <person name="Saurin W."/>
            <person name="Scarpelli C."/>
            <person name="Wincker P."/>
            <person name="Lander E.S."/>
            <person name="Weissenbach J."/>
            <person name="Roest Crollius H."/>
        </authorList>
    </citation>
    <scope>NUCLEOTIDE SEQUENCE [LARGE SCALE GENOMIC DNA]</scope>
</reference>
<reference evidence="1" key="2">
    <citation type="submission" date="2004-02" db="EMBL/GenBank/DDBJ databases">
        <authorList>
            <consortium name="Genoscope"/>
            <consortium name="Whitehead Institute Centre for Genome Research"/>
        </authorList>
    </citation>
    <scope>NUCLEOTIDE SEQUENCE</scope>
</reference>
<protein>
    <submittedName>
        <fullName evidence="1">Chromosome undetermined SCAF20570, whole genome shotgun sequence</fullName>
    </submittedName>
</protein>
<sequence length="145" mass="16198">SQWTLWCAYLKTSMWTRHLVLRGRNWNLPSLLCGYMCTCVEPRGASQALRPQDWLQQSPHSSSQLVLPHLSLKGLARPFLFPCGWLWGQPLQACQSQAPLCVCVCVCVYINTHLLPKHHVKCQTCINGEMGPCVGGLPPGNSEQV</sequence>
<name>Q4RBU6_TETNG</name>
<evidence type="ECO:0000313" key="1">
    <source>
        <dbReference type="EMBL" id="CAG14137.1"/>
    </source>
</evidence>
<feature type="non-terminal residue" evidence="1">
    <location>
        <position position="1"/>
    </location>
</feature>